<feature type="domain" description="Fatty acid desaturase" evidence="1">
    <location>
        <begin position="181"/>
        <end position="268"/>
    </location>
</feature>
<name>A0A1M3T0N7_ASPLC</name>
<evidence type="ECO:0000259" key="1">
    <source>
        <dbReference type="Pfam" id="PF00487"/>
    </source>
</evidence>
<dbReference type="Proteomes" id="UP000184063">
    <property type="component" value="Unassembled WGS sequence"/>
</dbReference>
<accession>A0A1M3T0N7</accession>
<dbReference type="PANTHER" id="PTHR36459:SF1">
    <property type="entry name" value="FATTY ACID DESATURASE DOMAIN-CONTAINING PROTEIN-RELATED"/>
    <property type="match status" value="1"/>
</dbReference>
<dbReference type="GO" id="GO:0006629">
    <property type="term" value="P:lipid metabolic process"/>
    <property type="evidence" value="ECO:0007669"/>
    <property type="project" value="InterPro"/>
</dbReference>
<dbReference type="Pfam" id="PF00487">
    <property type="entry name" value="FA_desaturase"/>
    <property type="match status" value="1"/>
</dbReference>
<dbReference type="PANTHER" id="PTHR36459">
    <property type="entry name" value="ORF"/>
    <property type="match status" value="1"/>
</dbReference>
<dbReference type="VEuPathDB" id="FungiDB:ASPFODRAFT_85922"/>
<evidence type="ECO:0000313" key="2">
    <source>
        <dbReference type="EMBL" id="OJZ80319.1"/>
    </source>
</evidence>
<sequence length="333" mass="39202">MIPATTSDYVTEKIREGPFEPTVFTTLDLKSLQVPGIVGRILNPHIILYLLTPVPSALYLFYRFTPTRALLHWLLEIYSCGPFTLMLHNHIHNDGLLNHRYLWMDSSFPHILGPLMGHTRNSYYYHRVKHHHVENNGSEDLSSTIRYQRDNLLDILVYLASHSFLSEICSICCILCLSRYKFHATLVTLISPLVQTRIGMVVGNWGQHAFIDRSQPTYNYRSSITLIDAQSNRHCFNDGYHTSHHLNPRRHWREHPLAFLKARVKYQSQDALVFQNIDFFRITFHLTRKYCNQTRRSKLELASMLKERTRRFTENEIDIKFRDHYIAESYLHG</sequence>
<organism evidence="2 3">
    <name type="scientific">Aspergillus luchuensis (strain CBS 106.47)</name>
    <dbReference type="NCBI Taxonomy" id="1137211"/>
    <lineage>
        <taxon>Eukaryota</taxon>
        <taxon>Fungi</taxon>
        <taxon>Dikarya</taxon>
        <taxon>Ascomycota</taxon>
        <taxon>Pezizomycotina</taxon>
        <taxon>Eurotiomycetes</taxon>
        <taxon>Eurotiomycetidae</taxon>
        <taxon>Eurotiales</taxon>
        <taxon>Aspergillaceae</taxon>
        <taxon>Aspergillus</taxon>
        <taxon>Aspergillus subgen. Circumdati</taxon>
    </lineage>
</organism>
<protein>
    <recommendedName>
        <fullName evidence="1">Fatty acid desaturase domain-containing protein</fullName>
    </recommendedName>
</protein>
<dbReference type="InterPro" id="IPR005804">
    <property type="entry name" value="FA_desaturase_dom"/>
</dbReference>
<reference evidence="3" key="1">
    <citation type="journal article" date="2017" name="Genome Biol.">
        <title>Comparative genomics reveals high biological diversity and specific adaptations in the industrially and medically important fungal genus Aspergillus.</title>
        <authorList>
            <person name="de Vries R.P."/>
            <person name="Riley R."/>
            <person name="Wiebenga A."/>
            <person name="Aguilar-Osorio G."/>
            <person name="Amillis S."/>
            <person name="Uchima C.A."/>
            <person name="Anderluh G."/>
            <person name="Asadollahi M."/>
            <person name="Askin M."/>
            <person name="Barry K."/>
            <person name="Battaglia E."/>
            <person name="Bayram O."/>
            <person name="Benocci T."/>
            <person name="Braus-Stromeyer S.A."/>
            <person name="Caldana C."/>
            <person name="Canovas D."/>
            <person name="Cerqueira G.C."/>
            <person name="Chen F."/>
            <person name="Chen W."/>
            <person name="Choi C."/>
            <person name="Clum A."/>
            <person name="Dos Santos R.A."/>
            <person name="Damasio A.R."/>
            <person name="Diallinas G."/>
            <person name="Emri T."/>
            <person name="Fekete E."/>
            <person name="Flipphi M."/>
            <person name="Freyberg S."/>
            <person name="Gallo A."/>
            <person name="Gournas C."/>
            <person name="Habgood R."/>
            <person name="Hainaut M."/>
            <person name="Harispe M.L."/>
            <person name="Henrissat B."/>
            <person name="Hilden K.S."/>
            <person name="Hope R."/>
            <person name="Hossain A."/>
            <person name="Karabika E."/>
            <person name="Karaffa L."/>
            <person name="Karanyi Z."/>
            <person name="Krasevec N."/>
            <person name="Kuo A."/>
            <person name="Kusch H."/>
            <person name="LaButti K."/>
            <person name="Lagendijk E.L."/>
            <person name="Lapidus A."/>
            <person name="Levasseur A."/>
            <person name="Lindquist E."/>
            <person name="Lipzen A."/>
            <person name="Logrieco A.F."/>
            <person name="MacCabe A."/>
            <person name="Maekelae M.R."/>
            <person name="Malavazi I."/>
            <person name="Melin P."/>
            <person name="Meyer V."/>
            <person name="Mielnichuk N."/>
            <person name="Miskei M."/>
            <person name="Molnar A.P."/>
            <person name="Mule G."/>
            <person name="Ngan C.Y."/>
            <person name="Orejas M."/>
            <person name="Orosz E."/>
            <person name="Ouedraogo J.P."/>
            <person name="Overkamp K.M."/>
            <person name="Park H.-S."/>
            <person name="Perrone G."/>
            <person name="Piumi F."/>
            <person name="Punt P.J."/>
            <person name="Ram A.F."/>
            <person name="Ramon A."/>
            <person name="Rauscher S."/>
            <person name="Record E."/>
            <person name="Riano-Pachon D.M."/>
            <person name="Robert V."/>
            <person name="Roehrig J."/>
            <person name="Ruller R."/>
            <person name="Salamov A."/>
            <person name="Salih N.S."/>
            <person name="Samson R.A."/>
            <person name="Sandor E."/>
            <person name="Sanguinetti M."/>
            <person name="Schuetze T."/>
            <person name="Sepcic K."/>
            <person name="Shelest E."/>
            <person name="Sherlock G."/>
            <person name="Sophianopoulou V."/>
            <person name="Squina F.M."/>
            <person name="Sun H."/>
            <person name="Susca A."/>
            <person name="Todd R.B."/>
            <person name="Tsang A."/>
            <person name="Unkles S.E."/>
            <person name="van de Wiele N."/>
            <person name="van Rossen-Uffink D."/>
            <person name="Oliveira J.V."/>
            <person name="Vesth T.C."/>
            <person name="Visser J."/>
            <person name="Yu J.-H."/>
            <person name="Zhou M."/>
            <person name="Andersen M.R."/>
            <person name="Archer D.B."/>
            <person name="Baker S.E."/>
            <person name="Benoit I."/>
            <person name="Brakhage A.A."/>
            <person name="Braus G.H."/>
            <person name="Fischer R."/>
            <person name="Frisvad J.C."/>
            <person name="Goldman G.H."/>
            <person name="Houbraken J."/>
            <person name="Oakley B."/>
            <person name="Pocsi I."/>
            <person name="Scazzocchio C."/>
            <person name="Seiboth B."/>
            <person name="vanKuyk P.A."/>
            <person name="Wortman J."/>
            <person name="Dyer P.S."/>
            <person name="Grigoriev I.V."/>
        </authorList>
    </citation>
    <scope>NUCLEOTIDE SEQUENCE [LARGE SCALE GENOMIC DNA]</scope>
    <source>
        <strain evidence="3">CBS 106.47</strain>
    </source>
</reference>
<gene>
    <name evidence="2" type="ORF">ASPFODRAFT_85922</name>
</gene>
<evidence type="ECO:0000313" key="3">
    <source>
        <dbReference type="Proteomes" id="UP000184063"/>
    </source>
</evidence>
<dbReference type="AlphaFoldDB" id="A0A1M3T0N7"/>
<proteinExistence type="predicted"/>
<dbReference type="EMBL" id="KV878256">
    <property type="protein sequence ID" value="OJZ80319.1"/>
    <property type="molecule type" value="Genomic_DNA"/>
</dbReference>